<feature type="domain" description="Peptidase M12A" evidence="11">
    <location>
        <begin position="141"/>
        <end position="352"/>
    </location>
</feature>
<organism evidence="12 13">
    <name type="scientific">Pocillopora meandrina</name>
    <dbReference type="NCBI Taxonomy" id="46732"/>
    <lineage>
        <taxon>Eukaryota</taxon>
        <taxon>Metazoa</taxon>
        <taxon>Cnidaria</taxon>
        <taxon>Anthozoa</taxon>
        <taxon>Hexacorallia</taxon>
        <taxon>Scleractinia</taxon>
        <taxon>Astrocoeniina</taxon>
        <taxon>Pocilloporidae</taxon>
        <taxon>Pocillopora</taxon>
    </lineage>
</organism>
<dbReference type="GO" id="GO:0005576">
    <property type="term" value="C:extracellular region"/>
    <property type="evidence" value="ECO:0007669"/>
    <property type="project" value="InterPro"/>
</dbReference>
<dbReference type="InterPro" id="IPR024079">
    <property type="entry name" value="MetalloPept_cat_dom_sf"/>
</dbReference>
<comment type="caution">
    <text evidence="8">Lacks conserved residue(s) required for the propagation of feature annotation.</text>
</comment>
<evidence type="ECO:0000256" key="10">
    <source>
        <dbReference type="SAM" id="MobiDB-lite"/>
    </source>
</evidence>
<dbReference type="SUPFAM" id="SSF55486">
    <property type="entry name" value="Metalloproteases ('zincins'), catalytic domain"/>
    <property type="match status" value="3"/>
</dbReference>
<keyword evidence="4 8" id="KW-0378">Hydrolase</keyword>
<dbReference type="Proteomes" id="UP001159428">
    <property type="component" value="Unassembled WGS sequence"/>
</dbReference>
<dbReference type="Gene3D" id="3.40.390.10">
    <property type="entry name" value="Collagenase (Catalytic Domain)"/>
    <property type="match status" value="3"/>
</dbReference>
<evidence type="ECO:0000256" key="1">
    <source>
        <dbReference type="ARBA" id="ARBA00022536"/>
    </source>
</evidence>
<dbReference type="InterPro" id="IPR014044">
    <property type="entry name" value="CAP_dom"/>
</dbReference>
<dbReference type="Pfam" id="PF00188">
    <property type="entry name" value="CAP"/>
    <property type="match status" value="2"/>
</dbReference>
<dbReference type="InterPro" id="IPR034035">
    <property type="entry name" value="Astacin-like_dom"/>
</dbReference>
<feature type="domain" description="Peptidase M12A" evidence="11">
    <location>
        <begin position="906"/>
        <end position="1105"/>
    </location>
</feature>
<dbReference type="PROSITE" id="PS01009">
    <property type="entry name" value="CRISP_1"/>
    <property type="match status" value="2"/>
</dbReference>
<feature type="binding site" evidence="8">
    <location>
        <position position="1012"/>
    </location>
    <ligand>
        <name>Zn(2+)</name>
        <dbReference type="ChEBI" id="CHEBI:29105"/>
        <note>catalytic</note>
    </ligand>
</feature>
<dbReference type="InterPro" id="IPR001506">
    <property type="entry name" value="Peptidase_M12A"/>
</dbReference>
<protein>
    <recommendedName>
        <fullName evidence="9">Metalloendopeptidase</fullName>
        <ecNumber evidence="9">3.4.24.-</ecNumber>
    </recommendedName>
</protein>
<feature type="binding site" evidence="8">
    <location>
        <position position="599"/>
    </location>
    <ligand>
        <name>Zn(2+)</name>
        <dbReference type="ChEBI" id="CHEBI:29105"/>
        <note>catalytic</note>
    </ligand>
</feature>
<dbReference type="InterPro" id="IPR018244">
    <property type="entry name" value="Allrgn_V5/Tpx1_CS"/>
</dbReference>
<feature type="binding site" evidence="8">
    <location>
        <position position="609"/>
    </location>
    <ligand>
        <name>Zn(2+)</name>
        <dbReference type="ChEBI" id="CHEBI:29105"/>
        <note>catalytic</note>
    </ligand>
</feature>
<dbReference type="InterPro" id="IPR006026">
    <property type="entry name" value="Peptidase_Metallo"/>
</dbReference>
<feature type="binding site" evidence="8">
    <location>
        <position position="253"/>
    </location>
    <ligand>
        <name>Zn(2+)</name>
        <dbReference type="ChEBI" id="CHEBI:29105"/>
        <note>catalytic</note>
    </ligand>
</feature>
<sequence>MQENKPPKKTIQRGKFSVSRSFSRKNGGHQCETSSHASNSLRVRFALPEKHSEQADETTNKAMIALPNLPSIYENESQEASTADLLELYDRQMQEAFGELNLGKDYFEGDMLLTKHQRDSIQKYWQDTVDNTPVERDFLQNGFLQLWLNNTVPYTIAPKMREASLTNIRAAIKEWQDKLCIVFKERRFEDDYVEFAYEGGCSSSIGRIGGRQVVSVGSVGTEYADMSCRSPTPYGSNVTITCSKGSIMHEIGHALGFYHEQNRPDRDMYVTIVWDNVMPGCRVNFRKERFLTIYGQDVPYDYNSVMHYGSFFFARERGMRTLHAKVKGVNIGQRERLSSLDIQKGRLLYQCDRERGEQRIVFILNAAPTCNEEEGTTTIPFVQCLRPSAKLQHNCHFIFQIDMLNRRERMRVLGLPVFVLLMQNIFICRAFFSPSATLSEPDNSTDLDPSIDPANLKMYDQEMEVTLGELNLGMDYFEGDIKLTQQLRDYIKASRGRNILQARALIRDERKLWPNGVVPYALASDLSTESQGYIKSAIQEWGDNTCLTFRPKNDADQDYIEFVYEVGCSSYVGRIGGQQTISVGNADGSITCKHGNLVHEIAHALGFFHEHSRPDRDQYVEIKWGNIEMGYQKNFEKETKATVNSRDVEYDYGSVMHYGEFFFTKGKGLKTLEPIQDTSATIGQRVGLSDLDIKQGNLLYSCPGYKDDITNGHGTSQAPVDEELWDKPLREHEVKVLRSKVHKKNAEKKSSHLHAILKKKAIPKKSTALKQTFLTKTKERTAKHSKPDSRSMVLKENQIKPQLQEAYHQDDADILEGDDKEDDVSYSRDVSSPASAPETPNQLATDRATLAQEEEDTVQQQDTDEIGEENLGKDYFEGDMILTPDQNDFLSNIKKDDSVQQGSKRALIKDKMYLWPNAKVYYNFDKGVDRIGRRRARAAMRHWQKHTCLKFKRVKKPADDLGYINFVFEGGCASRVGRGGDKAQKLTIGSKALRCKIGNIIHELGHAVGFFHEHSRPDRNKYVRVLKKNILPGYERNFYRFGKKWIDSKDVPYDYGSIMHYNRAFFSRFPVMLDTLIPLRHVDIGQRRALSKFDILQANLLYQCDGEKKLTDEEIEQLKQESNDQVSGSEVACADVYDRDSCSMVKTRGYCMQLVFPVYFQSHYKFTKMDIFSRTSLKAHNNKRSLHNVSPLGWSNELARGAQTWANKLAKEGSLEHDQLKGIGENVFMTSKGFDAAAEEAVKTWYSEVERYDFKRGGHQAGTGHFTQVIWKDSKELGMARAKSSDGSVYVVARYRPAGNMLNSFNDNVVPKVSMEEEHQTQDQIFPQEIVTDVQDSTSTKLSGSFIDAVLKAHNELRLHHNVPCLKWSSALSKDAQAWAEKLSRNDELRHARKEERNFKGENICRMSDHYDVADAVRIWYSEVNSYKYDSPGFSHDTGHFTQIVWRETSEVGVGTCKSRDGRLTYIVARYHPAGNVLKRFNENVLPSSSSSI</sequence>
<dbReference type="CDD" id="cd05382">
    <property type="entry name" value="CAP_GAPR1-like"/>
    <property type="match status" value="2"/>
</dbReference>
<dbReference type="CDD" id="cd04280">
    <property type="entry name" value="ZnMc_astacin_like"/>
    <property type="match status" value="3"/>
</dbReference>
<feature type="compositionally biased region" description="Basic and acidic residues" evidence="10">
    <location>
        <begin position="776"/>
        <end position="789"/>
    </location>
</feature>
<comment type="caution">
    <text evidence="12">The sequence shown here is derived from an EMBL/GenBank/DDBJ whole genome shotgun (WGS) entry which is preliminary data.</text>
</comment>
<feature type="region of interest" description="Disordered" evidence="10">
    <location>
        <begin position="773"/>
        <end position="843"/>
    </location>
</feature>
<feature type="domain" description="Peptidase M12A" evidence="11">
    <location>
        <begin position="504"/>
        <end position="703"/>
    </location>
</feature>
<evidence type="ECO:0000256" key="3">
    <source>
        <dbReference type="ARBA" id="ARBA00022723"/>
    </source>
</evidence>
<dbReference type="Gene3D" id="3.40.33.10">
    <property type="entry name" value="CAP"/>
    <property type="match status" value="2"/>
</dbReference>
<feature type="binding site" evidence="8">
    <location>
        <position position="1006"/>
    </location>
    <ligand>
        <name>Zn(2+)</name>
        <dbReference type="ChEBI" id="CHEBI:29105"/>
        <note>catalytic</note>
    </ligand>
</feature>
<dbReference type="SMART" id="SM00198">
    <property type="entry name" value="SCP"/>
    <property type="match status" value="2"/>
</dbReference>
<evidence type="ECO:0000256" key="6">
    <source>
        <dbReference type="ARBA" id="ARBA00023049"/>
    </source>
</evidence>
<dbReference type="PRINTS" id="PR00480">
    <property type="entry name" value="ASTACIN"/>
</dbReference>
<feature type="binding site" evidence="8">
    <location>
        <position position="603"/>
    </location>
    <ligand>
        <name>Zn(2+)</name>
        <dbReference type="ChEBI" id="CHEBI:29105"/>
        <note>catalytic</note>
    </ligand>
</feature>
<dbReference type="PANTHER" id="PTHR10127">
    <property type="entry name" value="DISCOIDIN, CUB, EGF, LAMININ , AND ZINC METALLOPROTEASE DOMAIN CONTAINING"/>
    <property type="match status" value="1"/>
</dbReference>
<keyword evidence="1" id="KW-0245">EGF-like domain</keyword>
<name>A0AAU9WRE6_9CNID</name>
<accession>A0AAU9WRE6</accession>
<evidence type="ECO:0000313" key="12">
    <source>
        <dbReference type="EMBL" id="CAH3123085.1"/>
    </source>
</evidence>
<dbReference type="GO" id="GO:0004222">
    <property type="term" value="F:metalloendopeptidase activity"/>
    <property type="evidence" value="ECO:0007669"/>
    <property type="project" value="UniProtKB-UniRule"/>
</dbReference>
<dbReference type="EC" id="3.4.24.-" evidence="9"/>
<evidence type="ECO:0000256" key="5">
    <source>
        <dbReference type="ARBA" id="ARBA00022833"/>
    </source>
</evidence>
<feature type="compositionally biased region" description="Acidic residues" evidence="10">
    <location>
        <begin position="812"/>
        <end position="824"/>
    </location>
</feature>
<comment type="cofactor">
    <cofactor evidence="8 9">
        <name>Zn(2+)</name>
        <dbReference type="ChEBI" id="CHEBI:29105"/>
    </cofactor>
    <text evidence="8 9">Binds 1 zinc ion per subunit.</text>
</comment>
<evidence type="ECO:0000256" key="9">
    <source>
        <dbReference type="RuleBase" id="RU361183"/>
    </source>
</evidence>
<keyword evidence="13" id="KW-1185">Reference proteome</keyword>
<dbReference type="FunFam" id="3.40.390.10:FF:000028">
    <property type="entry name" value="Zinc metalloproteinase"/>
    <property type="match status" value="1"/>
</dbReference>
<keyword evidence="6 8" id="KW-0482">Metalloprotease</keyword>
<keyword evidence="7" id="KW-1015">Disulfide bond</keyword>
<dbReference type="FunFam" id="3.40.33.10:FF:000002">
    <property type="entry name" value="Golgi-associated plant pathogenesis-related protein 1"/>
    <property type="match status" value="2"/>
</dbReference>
<feature type="binding site" evidence="8">
    <location>
        <position position="249"/>
    </location>
    <ligand>
        <name>Zn(2+)</name>
        <dbReference type="ChEBI" id="CHEBI:29105"/>
        <note>catalytic</note>
    </ligand>
</feature>
<evidence type="ECO:0000256" key="2">
    <source>
        <dbReference type="ARBA" id="ARBA00022670"/>
    </source>
</evidence>
<dbReference type="GO" id="GO:0006508">
    <property type="term" value="P:proteolysis"/>
    <property type="evidence" value="ECO:0007669"/>
    <property type="project" value="UniProtKB-KW"/>
</dbReference>
<evidence type="ECO:0000256" key="7">
    <source>
        <dbReference type="ARBA" id="ARBA00023157"/>
    </source>
</evidence>
<keyword evidence="3 8" id="KW-0479">Metal-binding</keyword>
<dbReference type="SUPFAM" id="SSF55797">
    <property type="entry name" value="PR-1-like"/>
    <property type="match status" value="2"/>
</dbReference>
<feature type="binding site" evidence="8">
    <location>
        <position position="259"/>
    </location>
    <ligand>
        <name>Zn(2+)</name>
        <dbReference type="ChEBI" id="CHEBI:29105"/>
        <note>catalytic</note>
    </ligand>
</feature>
<keyword evidence="2 8" id="KW-0645">Protease</keyword>
<dbReference type="Pfam" id="PF01400">
    <property type="entry name" value="Astacin"/>
    <property type="match status" value="4"/>
</dbReference>
<dbReference type="PROSITE" id="PS51864">
    <property type="entry name" value="ASTACIN"/>
    <property type="match status" value="3"/>
</dbReference>
<dbReference type="SMART" id="SM00235">
    <property type="entry name" value="ZnMc"/>
    <property type="match status" value="3"/>
</dbReference>
<evidence type="ECO:0000313" key="13">
    <source>
        <dbReference type="Proteomes" id="UP001159428"/>
    </source>
</evidence>
<feature type="compositionally biased region" description="Polar residues" evidence="10">
    <location>
        <begin position="828"/>
        <end position="843"/>
    </location>
</feature>
<dbReference type="GO" id="GO:0008270">
    <property type="term" value="F:zinc ion binding"/>
    <property type="evidence" value="ECO:0007669"/>
    <property type="project" value="UniProtKB-UniRule"/>
</dbReference>
<evidence type="ECO:0000256" key="8">
    <source>
        <dbReference type="PROSITE-ProRule" id="PRU01211"/>
    </source>
</evidence>
<feature type="active site" evidence="8">
    <location>
        <position position="1003"/>
    </location>
</feature>
<dbReference type="InterPro" id="IPR034113">
    <property type="entry name" value="SCP_GAPR1-like"/>
</dbReference>
<dbReference type="InterPro" id="IPR035940">
    <property type="entry name" value="CAP_sf"/>
</dbReference>
<dbReference type="EMBL" id="CALNXJ010000019">
    <property type="protein sequence ID" value="CAH3123085.1"/>
    <property type="molecule type" value="Genomic_DNA"/>
</dbReference>
<evidence type="ECO:0000256" key="4">
    <source>
        <dbReference type="ARBA" id="ARBA00022801"/>
    </source>
</evidence>
<proteinExistence type="predicted"/>
<reference evidence="12 13" key="1">
    <citation type="submission" date="2022-05" db="EMBL/GenBank/DDBJ databases">
        <authorList>
            <consortium name="Genoscope - CEA"/>
            <person name="William W."/>
        </authorList>
    </citation>
    <scope>NUCLEOTIDE SEQUENCE [LARGE SCALE GENOMIC DNA]</scope>
</reference>
<dbReference type="GO" id="GO:0018996">
    <property type="term" value="P:molting cycle, collagen and cuticulin-based cuticle"/>
    <property type="evidence" value="ECO:0007669"/>
    <property type="project" value="UniProtKB-ARBA"/>
</dbReference>
<keyword evidence="5 8" id="KW-0862">Zinc</keyword>
<gene>
    <name evidence="12" type="ORF">PMEA_00009474</name>
</gene>
<evidence type="ECO:0000259" key="11">
    <source>
        <dbReference type="PROSITE" id="PS51864"/>
    </source>
</evidence>
<feature type="binding site" evidence="8">
    <location>
        <position position="1002"/>
    </location>
    <ligand>
        <name>Zn(2+)</name>
        <dbReference type="ChEBI" id="CHEBI:29105"/>
        <note>catalytic</note>
    </ligand>
</feature>
<feature type="region of interest" description="Disordered" evidence="10">
    <location>
        <begin position="1"/>
        <end position="38"/>
    </location>
</feature>
<dbReference type="PANTHER" id="PTHR10127:SF861">
    <property type="entry name" value="DORSAL-VENTRAL PATTERNING PROTEIN TOLLOID-RELATED"/>
    <property type="match status" value="1"/>
</dbReference>
<feature type="active site" evidence="8">
    <location>
        <position position="600"/>
    </location>
</feature>
<feature type="active site" evidence="8">
    <location>
        <position position="250"/>
    </location>
</feature>